<evidence type="ECO:0000256" key="4">
    <source>
        <dbReference type="ARBA" id="ARBA00022490"/>
    </source>
</evidence>
<feature type="region of interest" description="Disordered" evidence="11">
    <location>
        <begin position="64"/>
        <end position="83"/>
    </location>
</feature>
<name>A0A0B6ZQ86_9EUPU</name>
<comment type="similarity">
    <text evidence="3">Belongs to the TBP family.</text>
</comment>
<dbReference type="SUPFAM" id="SSF55945">
    <property type="entry name" value="TATA-box binding protein-like"/>
    <property type="match status" value="2"/>
</dbReference>
<dbReference type="InterPro" id="IPR012295">
    <property type="entry name" value="TBP_dom_sf"/>
</dbReference>
<comment type="subcellular location">
    <subcellularLocation>
        <location evidence="2">Cytoplasm</location>
    </subcellularLocation>
    <subcellularLocation>
        <location evidence="1">Nucleus</location>
    </subcellularLocation>
</comment>
<keyword evidence="8" id="KW-0539">Nucleus</keyword>
<evidence type="ECO:0000256" key="6">
    <source>
        <dbReference type="ARBA" id="ARBA00023125"/>
    </source>
</evidence>
<keyword evidence="7" id="KW-0804">Transcription</keyword>
<keyword evidence="6" id="KW-0238">DNA-binding</keyword>
<dbReference type="FunFam" id="3.30.310.10:FF:000009">
    <property type="entry name" value="TatA box-binding protein-like protein 1"/>
    <property type="match status" value="1"/>
</dbReference>
<keyword evidence="4" id="KW-0963">Cytoplasm</keyword>
<dbReference type="CDD" id="cd04517">
    <property type="entry name" value="TLF"/>
    <property type="match status" value="1"/>
</dbReference>
<protein>
    <recommendedName>
        <fullName evidence="9">TATA box-binding protein-like 1</fullName>
    </recommendedName>
    <alternativeName>
        <fullName evidence="10">TBP-like factor</fullName>
    </alternativeName>
</protein>
<dbReference type="GO" id="GO:0006352">
    <property type="term" value="P:DNA-templated transcription initiation"/>
    <property type="evidence" value="ECO:0007669"/>
    <property type="project" value="InterPro"/>
</dbReference>
<dbReference type="InterPro" id="IPR000814">
    <property type="entry name" value="TBP"/>
</dbReference>
<evidence type="ECO:0000256" key="8">
    <source>
        <dbReference type="ARBA" id="ARBA00023242"/>
    </source>
</evidence>
<dbReference type="InterPro" id="IPR015445">
    <property type="entry name" value="TBP-like"/>
</dbReference>
<evidence type="ECO:0000256" key="1">
    <source>
        <dbReference type="ARBA" id="ARBA00004123"/>
    </source>
</evidence>
<evidence type="ECO:0000256" key="2">
    <source>
        <dbReference type="ARBA" id="ARBA00004496"/>
    </source>
</evidence>
<dbReference type="PANTHER" id="PTHR10126">
    <property type="entry name" value="TATA-BOX BINDING PROTEIN"/>
    <property type="match status" value="1"/>
</dbReference>
<dbReference type="GO" id="GO:0005737">
    <property type="term" value="C:cytoplasm"/>
    <property type="evidence" value="ECO:0007669"/>
    <property type="project" value="UniProtKB-SubCell"/>
</dbReference>
<feature type="compositionally biased region" description="Polar residues" evidence="11">
    <location>
        <begin position="64"/>
        <end position="75"/>
    </location>
</feature>
<evidence type="ECO:0000256" key="7">
    <source>
        <dbReference type="ARBA" id="ARBA00023163"/>
    </source>
</evidence>
<feature type="compositionally biased region" description="Acidic residues" evidence="11">
    <location>
        <begin position="297"/>
        <end position="322"/>
    </location>
</feature>
<dbReference type="FunFam" id="3.30.310.10:FF:000005">
    <property type="entry name" value="TATA box-binding protein-like 1"/>
    <property type="match status" value="1"/>
</dbReference>
<dbReference type="Gene3D" id="3.30.310.10">
    <property type="entry name" value="TATA-Binding Protein"/>
    <property type="match status" value="2"/>
</dbReference>
<evidence type="ECO:0000256" key="5">
    <source>
        <dbReference type="ARBA" id="ARBA00023015"/>
    </source>
</evidence>
<dbReference type="Pfam" id="PF00352">
    <property type="entry name" value="TBP"/>
    <property type="match status" value="2"/>
</dbReference>
<dbReference type="GO" id="GO:0003677">
    <property type="term" value="F:DNA binding"/>
    <property type="evidence" value="ECO:0007669"/>
    <property type="project" value="UniProtKB-KW"/>
</dbReference>
<dbReference type="EMBL" id="HACG01023672">
    <property type="protein sequence ID" value="CEK70537.1"/>
    <property type="molecule type" value="Transcribed_RNA"/>
</dbReference>
<feature type="region of interest" description="Disordered" evidence="11">
    <location>
        <begin position="296"/>
        <end position="322"/>
    </location>
</feature>
<dbReference type="AlphaFoldDB" id="A0A0B6ZQ86"/>
<evidence type="ECO:0000256" key="10">
    <source>
        <dbReference type="ARBA" id="ARBA00033173"/>
    </source>
</evidence>
<evidence type="ECO:0000256" key="3">
    <source>
        <dbReference type="ARBA" id="ARBA00005560"/>
    </source>
</evidence>
<proteinExistence type="inferred from homology"/>
<evidence type="ECO:0000256" key="9">
    <source>
        <dbReference type="ARBA" id="ARBA00023474"/>
    </source>
</evidence>
<sequence length="322" mass="35715">MSLVSNSSLTSSNLHSQQHGASLSACSSGDNNCLDHDDTHNKHTCNNSTDIDPYVSNNYHVSADRNNSADINHNGDSAADDDPNSPVIDIIISNVVCTFSTRCYLNLKKIAMEGAHVEYRRENGMLNMKLRRPNSTATIWSSGKITCTGATSEDDAKLAARRIARTLQRLGFNIRFSNYRVVNVLGTSSLPFGIKLNQFSEGHRQNASYEPELHPGVTYRIKEPKATLKIFSTGSITVTAPCVLNVQLAIEHIYPLVCQFKMEAHVEQKVTASVNKFVPNRTSYIGYPVLRFRGDNDVEDEMDDDDDDDLDDDSFDSDISQD</sequence>
<reference evidence="12" key="1">
    <citation type="submission" date="2014-12" db="EMBL/GenBank/DDBJ databases">
        <title>Insight into the proteome of Arion vulgaris.</title>
        <authorList>
            <person name="Aradska J."/>
            <person name="Bulat T."/>
            <person name="Smidak R."/>
            <person name="Sarate P."/>
            <person name="Gangsoo J."/>
            <person name="Sialana F."/>
            <person name="Bilban M."/>
            <person name="Lubec G."/>
        </authorList>
    </citation>
    <scope>NUCLEOTIDE SEQUENCE</scope>
    <source>
        <tissue evidence="12">Skin</tissue>
    </source>
</reference>
<organism evidence="12">
    <name type="scientific">Arion vulgaris</name>
    <dbReference type="NCBI Taxonomy" id="1028688"/>
    <lineage>
        <taxon>Eukaryota</taxon>
        <taxon>Metazoa</taxon>
        <taxon>Spiralia</taxon>
        <taxon>Lophotrochozoa</taxon>
        <taxon>Mollusca</taxon>
        <taxon>Gastropoda</taxon>
        <taxon>Heterobranchia</taxon>
        <taxon>Euthyneura</taxon>
        <taxon>Panpulmonata</taxon>
        <taxon>Eupulmonata</taxon>
        <taxon>Stylommatophora</taxon>
        <taxon>Helicina</taxon>
        <taxon>Arionoidea</taxon>
        <taxon>Arionidae</taxon>
        <taxon>Arion</taxon>
    </lineage>
</organism>
<dbReference type="PRINTS" id="PR00686">
    <property type="entry name" value="TIFACTORIID"/>
</dbReference>
<keyword evidence="5" id="KW-0805">Transcription regulation</keyword>
<accession>A0A0B6ZQ86</accession>
<gene>
    <name evidence="12" type="primary">ORF74558</name>
</gene>
<evidence type="ECO:0000313" key="12">
    <source>
        <dbReference type="EMBL" id="CEK70537.1"/>
    </source>
</evidence>
<evidence type="ECO:0000256" key="11">
    <source>
        <dbReference type="SAM" id="MobiDB-lite"/>
    </source>
</evidence>
<dbReference type="GO" id="GO:0005634">
    <property type="term" value="C:nucleus"/>
    <property type="evidence" value="ECO:0007669"/>
    <property type="project" value="UniProtKB-SubCell"/>
</dbReference>